<dbReference type="SUPFAM" id="SSF54236">
    <property type="entry name" value="Ubiquitin-like"/>
    <property type="match status" value="1"/>
</dbReference>
<evidence type="ECO:0000313" key="3">
    <source>
        <dbReference type="EMBL" id="KAJ3053304.1"/>
    </source>
</evidence>
<feature type="compositionally biased region" description="Low complexity" evidence="1">
    <location>
        <begin position="23"/>
        <end position="41"/>
    </location>
</feature>
<name>A0AAD5SDY8_9FUNG</name>
<feature type="compositionally biased region" description="Polar residues" evidence="1">
    <location>
        <begin position="369"/>
        <end position="382"/>
    </location>
</feature>
<feature type="region of interest" description="Disordered" evidence="1">
    <location>
        <begin position="345"/>
        <end position="386"/>
    </location>
</feature>
<dbReference type="Pfam" id="PF11976">
    <property type="entry name" value="Rad60-SLD"/>
    <property type="match status" value="1"/>
</dbReference>
<accession>A0AAD5SDY8</accession>
<gene>
    <name evidence="3" type="ORF">HK097_004581</name>
</gene>
<keyword evidence="4" id="KW-1185">Reference proteome</keyword>
<evidence type="ECO:0000313" key="4">
    <source>
        <dbReference type="Proteomes" id="UP001212841"/>
    </source>
</evidence>
<feature type="compositionally biased region" description="Acidic residues" evidence="1">
    <location>
        <begin position="637"/>
        <end position="647"/>
    </location>
</feature>
<dbReference type="PROSITE" id="PS50053">
    <property type="entry name" value="UBIQUITIN_2"/>
    <property type="match status" value="1"/>
</dbReference>
<dbReference type="Proteomes" id="UP001212841">
    <property type="component" value="Unassembled WGS sequence"/>
</dbReference>
<sequence length="945" mass="105816">MSSDAELGVLSRPDKGKQTLHPSTSSSESRSESSDSSSESSTLAVPPVQERPSPDAEMRMPGPSSDVPSALPTTPPRPDESSTRDRVEWDLDFGPDADADKREEAKEKWRIRFLVAEEHRRTEQEEAEREAGTSDFVTVVIEGAQGDKKKFKMGKIRPLGRLFVAWCKHANVDIDSSRFLHDGVRLDPDRCPADYDLEDNDIINCLAEQTGGAKRKPSSSWAHDGHKWSLKSMNDNYDSGSETTDSSIDLNLDLRNPVFRTSATKPANRVRYVLANAESPPTSPYIMPRHAARTPLKFNPYRIPKPVVVDRANQGATIERATTVLQKEGTVKIHLMPKKNLEVTAERQNAERQPEVPAVSNDQLDESTNDPTYTSPSPNTESKVAAEHHPRHFVTLWCSEEIRPFYLIHPDFTHHVIQIHPNGVDTVVAAAYMEDVLEALKQAWDQIDEGWWIEFASHISTNMKNSELQTYALKNITPEVIAHHLYADNEPSYDYEDIREFHRDLSLTQMHILNDVITSILRQKDTEITHLRNAIQTHQTGLMDLCEEVEDLAEGTQTIHDRLCMVGSQIRNFAKGELGVDEEGGKDVVDQIVMQFRKGIEMYRRNSSVIDDQGAHRIRNVVDDALSEVSCVLDSESQSESDDDVYEESASLTTTTSGVSLTSSEEEDLEDAEVDVEDTDSLNSTDCIDISDSDDGMQSSIAMTATPMSVNPSVPTETPGDLFTVERVIALRVILDKHAQTDKPRDWQSIADECNLLFARTRRNVGIFKVLNGKQAMTAKDMQELDIVDLDAESVSEEAVSISGTADDAQSDRQSTEVFSKASVEWPNVDQVTEEHANEETLCVSSKSSENANNEVEDEESDEQVEVQLDSQFAIVGDKKVRGKQEYNVSSVAPGCTHTAWVSDLWLMAQPNGQELVKKYWAEKMEALEMRKGYGFGRKRRNFEK</sequence>
<dbReference type="CDD" id="cd01763">
    <property type="entry name" value="Ubl_SUMO_like"/>
    <property type="match status" value="1"/>
</dbReference>
<protein>
    <recommendedName>
        <fullName evidence="2">Ubiquitin-like domain-containing protein</fullName>
    </recommendedName>
</protein>
<dbReference type="EMBL" id="JADGJD010000219">
    <property type="protein sequence ID" value="KAJ3053304.1"/>
    <property type="molecule type" value="Genomic_DNA"/>
</dbReference>
<proteinExistence type="predicted"/>
<dbReference type="InterPro" id="IPR022617">
    <property type="entry name" value="Rad60/SUMO-like_dom"/>
</dbReference>
<feature type="compositionally biased region" description="Basic and acidic residues" evidence="1">
    <location>
        <begin position="345"/>
        <end position="354"/>
    </location>
</feature>
<feature type="compositionally biased region" description="Acidic residues" evidence="1">
    <location>
        <begin position="664"/>
        <end position="678"/>
    </location>
</feature>
<feature type="domain" description="Ubiquitin-like" evidence="2">
    <location>
        <begin position="161"/>
        <end position="212"/>
    </location>
</feature>
<feature type="compositionally biased region" description="Acidic residues" evidence="1">
    <location>
        <begin position="855"/>
        <end position="865"/>
    </location>
</feature>
<dbReference type="Gene3D" id="3.10.20.90">
    <property type="entry name" value="Phosphatidylinositol 3-kinase Catalytic Subunit, Chain A, domain 1"/>
    <property type="match status" value="1"/>
</dbReference>
<evidence type="ECO:0000259" key="2">
    <source>
        <dbReference type="PROSITE" id="PS50053"/>
    </source>
</evidence>
<feature type="region of interest" description="Disordered" evidence="1">
    <location>
        <begin position="634"/>
        <end position="678"/>
    </location>
</feature>
<evidence type="ECO:0000256" key="1">
    <source>
        <dbReference type="SAM" id="MobiDB-lite"/>
    </source>
</evidence>
<dbReference type="PANTHER" id="PTHR10562">
    <property type="entry name" value="SMALL UBIQUITIN-RELATED MODIFIER"/>
    <property type="match status" value="1"/>
</dbReference>
<feature type="compositionally biased region" description="Basic and acidic residues" evidence="1">
    <location>
        <begin position="77"/>
        <end position="89"/>
    </location>
</feature>
<feature type="compositionally biased region" description="Low complexity" evidence="1">
    <location>
        <begin position="648"/>
        <end position="663"/>
    </location>
</feature>
<feature type="region of interest" description="Disordered" evidence="1">
    <location>
        <begin position="835"/>
        <end position="865"/>
    </location>
</feature>
<feature type="region of interest" description="Disordered" evidence="1">
    <location>
        <begin position="1"/>
        <end position="105"/>
    </location>
</feature>
<comment type="caution">
    <text evidence="3">The sequence shown here is derived from an EMBL/GenBank/DDBJ whole genome shotgun (WGS) entry which is preliminary data.</text>
</comment>
<dbReference type="AlphaFoldDB" id="A0AAD5SDY8"/>
<reference evidence="3" key="1">
    <citation type="submission" date="2020-05" db="EMBL/GenBank/DDBJ databases">
        <title>Phylogenomic resolution of chytrid fungi.</title>
        <authorList>
            <person name="Stajich J.E."/>
            <person name="Amses K."/>
            <person name="Simmons R."/>
            <person name="Seto K."/>
            <person name="Myers J."/>
            <person name="Bonds A."/>
            <person name="Quandt C.A."/>
            <person name="Barry K."/>
            <person name="Liu P."/>
            <person name="Grigoriev I."/>
            <person name="Longcore J.E."/>
            <person name="James T.Y."/>
        </authorList>
    </citation>
    <scope>NUCLEOTIDE SEQUENCE</scope>
    <source>
        <strain evidence="3">JEL0318</strain>
    </source>
</reference>
<dbReference type="InterPro" id="IPR029071">
    <property type="entry name" value="Ubiquitin-like_domsf"/>
</dbReference>
<organism evidence="3 4">
    <name type="scientific">Rhizophlyctis rosea</name>
    <dbReference type="NCBI Taxonomy" id="64517"/>
    <lineage>
        <taxon>Eukaryota</taxon>
        <taxon>Fungi</taxon>
        <taxon>Fungi incertae sedis</taxon>
        <taxon>Chytridiomycota</taxon>
        <taxon>Chytridiomycota incertae sedis</taxon>
        <taxon>Chytridiomycetes</taxon>
        <taxon>Rhizophlyctidales</taxon>
        <taxon>Rhizophlyctidaceae</taxon>
        <taxon>Rhizophlyctis</taxon>
    </lineage>
</organism>
<dbReference type="InterPro" id="IPR000626">
    <property type="entry name" value="Ubiquitin-like_dom"/>
</dbReference>